<dbReference type="Proteomes" id="UP000694569">
    <property type="component" value="Unplaced"/>
</dbReference>
<protein>
    <recommendedName>
        <fullName evidence="1">Reverse transcriptase domain-containing protein</fullName>
    </recommendedName>
</protein>
<keyword evidence="3" id="KW-1185">Reference proteome</keyword>
<name>A0A8C5M1L9_9ANUR</name>
<sequence>MLRREKQAKMRGLEVKELECLETLIQLLNENEIPEKGPPYSNLKSKTTFTPSIKEYDNLELFRKLVCQDIENLGANPETGLVEDNLTTRERKALKELTMNTDLIIKPSDKGGNITIMSKDQYECMVKTLLDDNKVYVKLPQDPTKRFMGQLGEILIHGYEKGHISEEEYRFLKTDKPVIATFYALPKVHKNLEKPPGRPIVSGIGNLTQNCSQYIDQILQNLVKTLPSYLRDTKQLLQIMNNFTFPKEAWLCSLDVEALYSSIPHMEGLLHMKLALQESGEFTEEFITFIEELLAFILKHNYFIFDRKFYHQIQGTAMGTTCAPTYANIYLGVWEKQYVFSDQNPFRHKILLWKRYIDDIFLIWGGTPEDFLDLTNYLNRNSLNLRFTYEIHQNSLNFLDVTIVRNEERVSTTLYRKETATNSLLNWTSFHPKPLRLGIPYGQYLRLKRICSSNIEYEKQAKILQKNFKEKGYPNRVLKQAYQKAAYHSRDTLLQDTPKNDSNRIRCIGNYDTGNNTVKNIMDRYWPLLTLDPHLKESVGPRATITNRRCKNLKDLLVHSHYEKTKLETTSWLRNNLKGTYSCGRCKSCANILKDSKVIHDTRQEKTFLIHNFFNCNTSGLVYMITCGCGKKYVGKTFRPFKYRIREHIRSIGGHIDTPVARHVRQCQIGNINNLKFCGIELVKHPQRGGNYDLILRRRECFWIYTLHTLAPEGLNEGFTFTPFI</sequence>
<feature type="domain" description="Reverse transcriptase" evidence="1">
    <location>
        <begin position="166"/>
        <end position="432"/>
    </location>
</feature>
<dbReference type="Ensembl" id="ENSLLET00000037345.1">
    <property type="protein sequence ID" value="ENSLLEP00000035963.1"/>
    <property type="gene ID" value="ENSLLEG00000022797.1"/>
</dbReference>
<evidence type="ECO:0000259" key="1">
    <source>
        <dbReference type="PROSITE" id="PS50878"/>
    </source>
</evidence>
<dbReference type="PANTHER" id="PTHR21301:SF13">
    <property type="match status" value="1"/>
</dbReference>
<reference evidence="2" key="1">
    <citation type="submission" date="2025-05" db="UniProtKB">
        <authorList>
            <consortium name="Ensembl"/>
        </authorList>
    </citation>
    <scope>IDENTIFICATION</scope>
</reference>
<dbReference type="InterPro" id="IPR000477">
    <property type="entry name" value="RT_dom"/>
</dbReference>
<accession>A0A8C5M1L9</accession>
<proteinExistence type="predicted"/>
<dbReference type="PROSITE" id="PS50878">
    <property type="entry name" value="RT_POL"/>
    <property type="match status" value="1"/>
</dbReference>
<dbReference type="Ensembl" id="ENSLLET00000005600.1">
    <property type="protein sequence ID" value="ENSLLEP00000005362.1"/>
    <property type="gene ID" value="ENSLLEG00000003422.1"/>
</dbReference>
<dbReference type="AlphaFoldDB" id="A0A8C5M1L9"/>
<evidence type="ECO:0000313" key="2">
    <source>
        <dbReference type="Ensembl" id="ENSLLEP00000005362.1"/>
    </source>
</evidence>
<evidence type="ECO:0000313" key="3">
    <source>
        <dbReference type="Proteomes" id="UP000694569"/>
    </source>
</evidence>
<dbReference type="CDD" id="cd10442">
    <property type="entry name" value="GIY-YIG_PLEs"/>
    <property type="match status" value="1"/>
</dbReference>
<dbReference type="PANTHER" id="PTHR21301">
    <property type="entry name" value="REVERSE TRANSCRIPTASE"/>
    <property type="match status" value="1"/>
</dbReference>
<dbReference type="OrthoDB" id="10025388at2759"/>
<organism evidence="2 3">
    <name type="scientific">Leptobrachium leishanense</name>
    <name type="common">Leishan spiny toad</name>
    <dbReference type="NCBI Taxonomy" id="445787"/>
    <lineage>
        <taxon>Eukaryota</taxon>
        <taxon>Metazoa</taxon>
        <taxon>Chordata</taxon>
        <taxon>Craniata</taxon>
        <taxon>Vertebrata</taxon>
        <taxon>Euteleostomi</taxon>
        <taxon>Amphibia</taxon>
        <taxon>Batrachia</taxon>
        <taxon>Anura</taxon>
        <taxon>Pelobatoidea</taxon>
        <taxon>Megophryidae</taxon>
        <taxon>Leptobrachium</taxon>
    </lineage>
</organism>
<dbReference type="Pfam" id="PF26215">
    <property type="entry name" value="HTH_animal"/>
    <property type="match status" value="1"/>
</dbReference>
<dbReference type="GeneTree" id="ENSGT00840000129931"/>
<dbReference type="InterPro" id="IPR058912">
    <property type="entry name" value="HTH_animal"/>
</dbReference>